<dbReference type="InterPro" id="IPR050740">
    <property type="entry name" value="Aldehyde_DH_Superfamily"/>
</dbReference>
<protein>
    <submittedName>
        <fullName evidence="4">NAD-dependent succinate-semialdehyde dehydrogenase</fullName>
    </submittedName>
</protein>
<dbReference type="Proteomes" id="UP000682843">
    <property type="component" value="Chromosome"/>
</dbReference>
<dbReference type="InterPro" id="IPR016163">
    <property type="entry name" value="Ald_DH_C"/>
</dbReference>
<dbReference type="SUPFAM" id="SSF53720">
    <property type="entry name" value="ALDH-like"/>
    <property type="match status" value="1"/>
</dbReference>
<dbReference type="CDD" id="cd07103">
    <property type="entry name" value="ALDH_F5_SSADH_GabD"/>
    <property type="match status" value="1"/>
</dbReference>
<evidence type="ECO:0000259" key="3">
    <source>
        <dbReference type="Pfam" id="PF00171"/>
    </source>
</evidence>
<evidence type="ECO:0000313" key="5">
    <source>
        <dbReference type="Proteomes" id="UP000682843"/>
    </source>
</evidence>
<proteinExistence type="inferred from homology"/>
<dbReference type="PANTHER" id="PTHR43353:SF5">
    <property type="entry name" value="SUCCINATE-SEMIALDEHYDE DEHYDROGENASE, MITOCHONDRIAL"/>
    <property type="match status" value="1"/>
</dbReference>
<dbReference type="InterPro" id="IPR016161">
    <property type="entry name" value="Ald_DH/histidinol_DH"/>
</dbReference>
<dbReference type="EMBL" id="CP036498">
    <property type="protein sequence ID" value="QUS41108.1"/>
    <property type="molecule type" value="Genomic_DNA"/>
</dbReference>
<dbReference type="PANTHER" id="PTHR43353">
    <property type="entry name" value="SUCCINATE-SEMIALDEHYDE DEHYDROGENASE, MITOCHONDRIAL"/>
    <property type="match status" value="1"/>
</dbReference>
<gene>
    <name evidence="4" type="ORF">RPMA_21385</name>
</gene>
<comment type="similarity">
    <text evidence="1">Belongs to the aldehyde dehydrogenase family.</text>
</comment>
<dbReference type="InterPro" id="IPR016162">
    <property type="entry name" value="Ald_DH_N"/>
</dbReference>
<dbReference type="Gene3D" id="3.40.309.10">
    <property type="entry name" value="Aldehyde Dehydrogenase, Chain A, domain 2"/>
    <property type="match status" value="1"/>
</dbReference>
<dbReference type="Gene3D" id="3.40.605.10">
    <property type="entry name" value="Aldehyde Dehydrogenase, Chain A, domain 1"/>
    <property type="match status" value="1"/>
</dbReference>
<dbReference type="RefSeq" id="WP_211909709.1">
    <property type="nucleotide sequence ID" value="NZ_CP036498.1"/>
</dbReference>
<keyword evidence="5" id="KW-1185">Reference proteome</keyword>
<dbReference type="InterPro" id="IPR015590">
    <property type="entry name" value="Aldehyde_DH_dom"/>
</dbReference>
<accession>A0ABX8ABG0</accession>
<name>A0ABX8ABG0_9BRAD</name>
<organism evidence="4 5">
    <name type="scientific">Tardiphaga alba</name>
    <dbReference type="NCBI Taxonomy" id="340268"/>
    <lineage>
        <taxon>Bacteria</taxon>
        <taxon>Pseudomonadati</taxon>
        <taxon>Pseudomonadota</taxon>
        <taxon>Alphaproteobacteria</taxon>
        <taxon>Hyphomicrobiales</taxon>
        <taxon>Nitrobacteraceae</taxon>
        <taxon>Tardiphaga</taxon>
    </lineage>
</organism>
<dbReference type="Pfam" id="PF00171">
    <property type="entry name" value="Aldedh"/>
    <property type="match status" value="1"/>
</dbReference>
<evidence type="ECO:0000256" key="1">
    <source>
        <dbReference type="ARBA" id="ARBA00009986"/>
    </source>
</evidence>
<evidence type="ECO:0000313" key="4">
    <source>
        <dbReference type="EMBL" id="QUS41108.1"/>
    </source>
</evidence>
<feature type="domain" description="Aldehyde dehydrogenase" evidence="3">
    <location>
        <begin position="20"/>
        <end position="469"/>
    </location>
</feature>
<evidence type="ECO:0000256" key="2">
    <source>
        <dbReference type="ARBA" id="ARBA00023002"/>
    </source>
</evidence>
<reference evidence="4 5" key="1">
    <citation type="submission" date="2019-02" db="EMBL/GenBank/DDBJ databases">
        <title>Emended description of the genus Rhodopseudomonas and description of Rhodopseudomonas albus sp. nov., a non-phototrophic, heavy-metal-tolerant bacterium isolated from garden soil.</title>
        <authorList>
            <person name="Bao Z."/>
            <person name="Cao W.W."/>
            <person name="Sato Y."/>
            <person name="Nishizawa T."/>
            <person name="Zhao J."/>
            <person name="Guo Y."/>
            <person name="Ohta H."/>
        </authorList>
    </citation>
    <scope>NUCLEOTIDE SEQUENCE [LARGE SCALE GENOMIC DNA]</scope>
    <source>
        <strain evidence="4 5">SK50-23</strain>
    </source>
</reference>
<sequence length="474" mass="50402">MAYPEIELYVDGQWRRASGAPIINPADESVIGTVPHATRADLDDALDAAQRGFQVWRKTAPNARAQIILKAAALIRARVDEMAVAMTLEQGKPLEQAKLEILRGAEIIEWDATEGMRMYGRVIPAGPGLQHTVYRQPIGPVAAFSPWNFPMSSPGRKVAGALSSGCSIILKASEETPAGALQLVRAFHDAGLPRGVLNLVFGDPAEISSYLVPHDAIRLITFTGSVPVGKHLAAMAGQAMKPAIMELGGHGPVIVCDDVDPVATAKASVATKSRNAGQVCVAPTRFFVQEKNFETFAKTFAEGAAALKIGNGMDPTTQLGPLANPRRVDAMERLVSDARKRGARVLAGGERINNRGYFYPLTVLADVPDDALAMNEEPFGPLALVNPVKNLDEAIAKANALPFGLAAYAFTHSADNVQRISNDVETGNLTINHFVASTAETPFGGVKDSGYGREGGIEGLGCYTVTKNVSHKFG</sequence>
<keyword evidence="2" id="KW-0560">Oxidoreductase</keyword>